<dbReference type="Proteomes" id="UP001549110">
    <property type="component" value="Unassembled WGS sequence"/>
</dbReference>
<feature type="chain" id="PRO_5045335350" description="DUF4908 domain-containing protein" evidence="1">
    <location>
        <begin position="33"/>
        <end position="257"/>
    </location>
</feature>
<keyword evidence="3" id="KW-1185">Reference proteome</keyword>
<dbReference type="EMBL" id="JBEPLU010000001">
    <property type="protein sequence ID" value="MET3527079.1"/>
    <property type="molecule type" value="Genomic_DNA"/>
</dbReference>
<reference evidence="2 3" key="1">
    <citation type="submission" date="2024-06" db="EMBL/GenBank/DDBJ databases">
        <title>Genomic Encyclopedia of Type Strains, Phase IV (KMG-IV): sequencing the most valuable type-strain genomes for metagenomic binning, comparative biology and taxonomic classification.</title>
        <authorList>
            <person name="Goeker M."/>
        </authorList>
    </citation>
    <scope>NUCLEOTIDE SEQUENCE [LARGE SCALE GENOMIC DNA]</scope>
    <source>
        <strain evidence="2 3">DSM 17809</strain>
    </source>
</reference>
<dbReference type="PROSITE" id="PS51257">
    <property type="entry name" value="PROKAR_LIPOPROTEIN"/>
    <property type="match status" value="1"/>
</dbReference>
<name>A0ABV2EJ66_9CAUL</name>
<evidence type="ECO:0000313" key="3">
    <source>
        <dbReference type="Proteomes" id="UP001549110"/>
    </source>
</evidence>
<feature type="signal peptide" evidence="1">
    <location>
        <begin position="1"/>
        <end position="32"/>
    </location>
</feature>
<evidence type="ECO:0008006" key="4">
    <source>
        <dbReference type="Google" id="ProtNLM"/>
    </source>
</evidence>
<dbReference type="RefSeq" id="WP_354297601.1">
    <property type="nucleotide sequence ID" value="NZ_JBEPLU010000001.1"/>
</dbReference>
<protein>
    <recommendedName>
        <fullName evidence="4">DUF4908 domain-containing protein</fullName>
    </recommendedName>
</protein>
<evidence type="ECO:0000313" key="2">
    <source>
        <dbReference type="EMBL" id="MET3527079.1"/>
    </source>
</evidence>
<accession>A0ABV2EJ66</accession>
<evidence type="ECO:0000256" key="1">
    <source>
        <dbReference type="SAM" id="SignalP"/>
    </source>
</evidence>
<organism evidence="2 3">
    <name type="scientific">Phenylobacterium koreense</name>
    <dbReference type="NCBI Taxonomy" id="266125"/>
    <lineage>
        <taxon>Bacteria</taxon>
        <taxon>Pseudomonadati</taxon>
        <taxon>Pseudomonadota</taxon>
        <taxon>Alphaproteobacteria</taxon>
        <taxon>Caulobacterales</taxon>
        <taxon>Caulobacteraceae</taxon>
        <taxon>Phenylobacterium</taxon>
    </lineage>
</organism>
<dbReference type="Pfam" id="PF16252">
    <property type="entry name" value="DUF4908"/>
    <property type="match status" value="1"/>
</dbReference>
<gene>
    <name evidence="2" type="ORF">ABID41_002174</name>
</gene>
<proteinExistence type="predicted"/>
<sequence>MVSERSASACLPLVVAALAAALSVGCASPAAAAGPQSLREGLFGGRGTPGRPISPPIARYVSEDGDAFILDRSTTRVYLKFDDSPEIWALRPHPAPRGDVIYKNDLGEPMLRATRLGGLTVFTPSRPGGSPAALLGGGAALRLPSLSPQVLLERLAQASARATRAARRLIPFEADASPASSAVVADAASVAAEAVVRMSRRPDGRNLLRRFTKVKLVEGRKPSAQVLGNEMRITVAPADGLAGRPSSDRIMQAAGAR</sequence>
<keyword evidence="1" id="KW-0732">Signal</keyword>
<dbReference type="InterPro" id="IPR032591">
    <property type="entry name" value="DUF4908"/>
</dbReference>
<comment type="caution">
    <text evidence="2">The sequence shown here is derived from an EMBL/GenBank/DDBJ whole genome shotgun (WGS) entry which is preliminary data.</text>
</comment>